<organism evidence="2 4">
    <name type="scientific">Trichococcus ilyis</name>
    <dbReference type="NCBI Taxonomy" id="640938"/>
    <lineage>
        <taxon>Bacteria</taxon>
        <taxon>Bacillati</taxon>
        <taxon>Bacillota</taxon>
        <taxon>Bacilli</taxon>
        <taxon>Lactobacillales</taxon>
        <taxon>Carnobacteriaceae</taxon>
        <taxon>Trichococcus</taxon>
    </lineage>
</organism>
<evidence type="ECO:0000313" key="4">
    <source>
        <dbReference type="Proteomes" id="UP000076878"/>
    </source>
</evidence>
<protein>
    <submittedName>
        <fullName evidence="3">PRiA4b ORF-3-like protein</fullName>
    </submittedName>
    <submittedName>
        <fullName evidence="2">Plasmid pria4b orf3</fullName>
    </submittedName>
</protein>
<evidence type="ECO:0000259" key="1">
    <source>
        <dbReference type="Pfam" id="PF07929"/>
    </source>
</evidence>
<evidence type="ECO:0000313" key="3">
    <source>
        <dbReference type="EMBL" id="SEI99392.1"/>
    </source>
</evidence>
<gene>
    <name evidence="3" type="ORF">SAMN05216375_10616</name>
    <name evidence="2" type="ORF">TR210_1166</name>
</gene>
<name>A0A143YMJ3_9LACT</name>
<feature type="domain" description="Plasmid pRiA4b Orf3-like" evidence="1">
    <location>
        <begin position="2"/>
        <end position="212"/>
    </location>
</feature>
<dbReference type="PANTHER" id="PTHR41878:SF1">
    <property type="entry name" value="TNPR PROTEIN"/>
    <property type="match status" value="1"/>
</dbReference>
<dbReference type="InterPro" id="IPR012912">
    <property type="entry name" value="Plasmid_pRiA4b_Orf3-like"/>
</dbReference>
<dbReference type="Proteomes" id="UP000076878">
    <property type="component" value="Unassembled WGS sequence"/>
</dbReference>
<proteinExistence type="predicted"/>
<dbReference type="InterPro" id="IPR024047">
    <property type="entry name" value="MM3350-like_sf"/>
</dbReference>
<dbReference type="EMBL" id="FJNB01000007">
    <property type="protein sequence ID" value="CZQ93867.1"/>
    <property type="molecule type" value="Genomic_DNA"/>
</dbReference>
<dbReference type="PANTHER" id="PTHR41878">
    <property type="entry name" value="LEXA REPRESSOR-RELATED"/>
    <property type="match status" value="1"/>
</dbReference>
<reference evidence="2 4" key="1">
    <citation type="submission" date="2016-02" db="EMBL/GenBank/DDBJ databases">
        <authorList>
            <person name="Wen L."/>
            <person name="He K."/>
            <person name="Yang H."/>
        </authorList>
    </citation>
    <scope>NUCLEOTIDE SEQUENCE [LARGE SCALE GENOMIC DNA]</scope>
    <source>
        <strain evidence="2">Trichococcus_R210</strain>
    </source>
</reference>
<sequence length="243" mass="29196">MKAYIIKIELEDSNPLIWRRVIMPADATFRRLHDVIQTVTNFLSGGPDGDYHLYDFNLSAENISVTNDEESFEEYQYYKKNKKQYEERLRLAPPGSFERSHLESLMKTVVRQPSRMKIDNYLEKYKEIRYSYDYGDGWEFRITLEQIVHDYHFGYPTLLDGAETAPPEDVGGMGGFEEFLKIYRDPSHPEYEETKEWADSQEFREYDPDWINNFLKLLNYKKTEWNQINHDNYTIIEDKYRKN</sequence>
<dbReference type="SUPFAM" id="SSF159941">
    <property type="entry name" value="MM3350-like"/>
    <property type="match status" value="1"/>
</dbReference>
<evidence type="ECO:0000313" key="5">
    <source>
        <dbReference type="Proteomes" id="UP000199280"/>
    </source>
</evidence>
<dbReference type="EMBL" id="FNYT01000006">
    <property type="protein sequence ID" value="SEI99392.1"/>
    <property type="molecule type" value="Genomic_DNA"/>
</dbReference>
<dbReference type="Gene3D" id="3.10.290.30">
    <property type="entry name" value="MM3350-like"/>
    <property type="match status" value="1"/>
</dbReference>
<dbReference type="AlphaFoldDB" id="A0A143YMJ3"/>
<evidence type="ECO:0000313" key="2">
    <source>
        <dbReference type="EMBL" id="CZQ93867.1"/>
    </source>
</evidence>
<accession>A0A143YMJ3</accession>
<dbReference type="Proteomes" id="UP000199280">
    <property type="component" value="Unassembled WGS sequence"/>
</dbReference>
<reference evidence="3 5" key="2">
    <citation type="submission" date="2016-10" db="EMBL/GenBank/DDBJ databases">
        <authorList>
            <person name="Varghese N."/>
            <person name="Submissions S."/>
        </authorList>
    </citation>
    <scope>NUCLEOTIDE SEQUENCE [LARGE SCALE GENOMIC DNA]</scope>
    <source>
        <strain evidence="3 5">DSM 22150</strain>
    </source>
</reference>
<dbReference type="STRING" id="640938.TR210_1166"/>
<dbReference type="OrthoDB" id="9801392at2"/>
<keyword evidence="5" id="KW-1185">Reference proteome</keyword>
<dbReference type="RefSeq" id="WP_068622516.1">
    <property type="nucleotide sequence ID" value="NZ_FJNB01000007.1"/>
</dbReference>
<dbReference type="Pfam" id="PF07929">
    <property type="entry name" value="PRiA4_ORF3"/>
    <property type="match status" value="1"/>
</dbReference>